<name>A0A0L0BRT8_LUCCU</name>
<dbReference type="OrthoDB" id="7936637at2759"/>
<reference evidence="1 2" key="1">
    <citation type="journal article" date="2015" name="Nat. Commun.">
        <title>Lucilia cuprina genome unlocks parasitic fly biology to underpin future interventions.</title>
        <authorList>
            <person name="Anstead C.A."/>
            <person name="Korhonen P.K."/>
            <person name="Young N.D."/>
            <person name="Hall R.S."/>
            <person name="Jex A.R."/>
            <person name="Murali S.C."/>
            <person name="Hughes D.S."/>
            <person name="Lee S.F."/>
            <person name="Perry T."/>
            <person name="Stroehlein A.J."/>
            <person name="Ansell B.R."/>
            <person name="Breugelmans B."/>
            <person name="Hofmann A."/>
            <person name="Qu J."/>
            <person name="Dugan S."/>
            <person name="Lee S.L."/>
            <person name="Chao H."/>
            <person name="Dinh H."/>
            <person name="Han Y."/>
            <person name="Doddapaneni H.V."/>
            <person name="Worley K.C."/>
            <person name="Muzny D.M."/>
            <person name="Ioannidis P."/>
            <person name="Waterhouse R.M."/>
            <person name="Zdobnov E.M."/>
            <person name="James P.J."/>
            <person name="Bagnall N.H."/>
            <person name="Kotze A.C."/>
            <person name="Gibbs R.A."/>
            <person name="Richards S."/>
            <person name="Batterham P."/>
            <person name="Gasser R.B."/>
        </authorList>
    </citation>
    <scope>NUCLEOTIDE SEQUENCE [LARGE SCALE GENOMIC DNA]</scope>
    <source>
        <strain evidence="1 2">LS</strain>
        <tissue evidence="1">Full body</tissue>
    </source>
</reference>
<organism evidence="1 2">
    <name type="scientific">Lucilia cuprina</name>
    <name type="common">Green bottle fly</name>
    <name type="synonym">Australian sheep blowfly</name>
    <dbReference type="NCBI Taxonomy" id="7375"/>
    <lineage>
        <taxon>Eukaryota</taxon>
        <taxon>Metazoa</taxon>
        <taxon>Ecdysozoa</taxon>
        <taxon>Arthropoda</taxon>
        <taxon>Hexapoda</taxon>
        <taxon>Insecta</taxon>
        <taxon>Pterygota</taxon>
        <taxon>Neoptera</taxon>
        <taxon>Endopterygota</taxon>
        <taxon>Diptera</taxon>
        <taxon>Brachycera</taxon>
        <taxon>Muscomorpha</taxon>
        <taxon>Oestroidea</taxon>
        <taxon>Calliphoridae</taxon>
        <taxon>Luciliinae</taxon>
        <taxon>Lucilia</taxon>
    </lineage>
</organism>
<evidence type="ECO:0000313" key="1">
    <source>
        <dbReference type="EMBL" id="KNC21909.1"/>
    </source>
</evidence>
<sequence>MIPDLTYATLASEMVAIGSEPAMPVDEPANILGEAFSLTSTTSSYLHRIPSGSRQWEIYLQDLVDSKTKRSVRVKRESESVNDFLQRFPIYERH</sequence>
<keyword evidence="2" id="KW-1185">Reference proteome</keyword>
<comment type="caution">
    <text evidence="1">The sequence shown here is derived from an EMBL/GenBank/DDBJ whole genome shotgun (WGS) entry which is preliminary data.</text>
</comment>
<gene>
    <name evidence="1" type="ORF">FF38_12096</name>
</gene>
<accession>A0A0L0BRT8</accession>
<proteinExistence type="predicted"/>
<dbReference type="AlphaFoldDB" id="A0A0L0BRT8"/>
<dbReference type="EMBL" id="JRES01001567">
    <property type="protein sequence ID" value="KNC21909.1"/>
    <property type="molecule type" value="Genomic_DNA"/>
</dbReference>
<protein>
    <submittedName>
        <fullName evidence="1">Uncharacterized protein</fullName>
    </submittedName>
</protein>
<dbReference type="Proteomes" id="UP000037069">
    <property type="component" value="Unassembled WGS sequence"/>
</dbReference>
<evidence type="ECO:0000313" key="2">
    <source>
        <dbReference type="Proteomes" id="UP000037069"/>
    </source>
</evidence>